<proteinExistence type="predicted"/>
<sequence>MRIILTGAGGFVGRHLAHRLLSPGPNGGLNGRPVTRLVLADLELADPELAAFDDARVVRVAGDLSDADVRARLVAGGADVLFHLAALPGGAAARDPGLSRKVNLDGTLDLVEAFAAAKDAAAPPPRVVYTSTIAVLGHPMPATVDDATPLRPAMTYGAHKLMVELALADYRRRGLVDPVAIRLSGILARPGGATGLKSAFMSDVFHALVARRPYTCPVSPAATIWAMSLDRCVDNLVHAAVMESGLMPAGGAVTLPALCFSMESLVGAIARLAGADPALVSYAPDAGLEAAFGAHPPLETPAADAAGFRHDGTVDALVESALATL</sequence>
<dbReference type="InterPro" id="IPR001509">
    <property type="entry name" value="Epimerase_deHydtase"/>
</dbReference>
<dbReference type="Pfam" id="PF01370">
    <property type="entry name" value="Epimerase"/>
    <property type="match status" value="1"/>
</dbReference>
<dbReference type="InterPro" id="IPR036291">
    <property type="entry name" value="NAD(P)-bd_dom_sf"/>
</dbReference>
<evidence type="ECO:0000313" key="4">
    <source>
        <dbReference type="EMBL" id="MBB6251008.1"/>
    </source>
</evidence>
<organism evidence="4 5">
    <name type="scientific">Nitrospirillum iridis</name>
    <dbReference type="NCBI Taxonomy" id="765888"/>
    <lineage>
        <taxon>Bacteria</taxon>
        <taxon>Pseudomonadati</taxon>
        <taxon>Pseudomonadota</taxon>
        <taxon>Alphaproteobacteria</taxon>
        <taxon>Rhodospirillales</taxon>
        <taxon>Azospirillaceae</taxon>
        <taxon>Nitrospirillum</taxon>
    </lineage>
</organism>
<keyword evidence="2" id="KW-0119">Carbohydrate metabolism</keyword>
<protein>
    <submittedName>
        <fullName evidence="4">Nucleoside-diphosphate-sugar epimerase</fullName>
    </submittedName>
</protein>
<dbReference type="Gene3D" id="3.90.25.10">
    <property type="entry name" value="UDP-galactose 4-epimerase, domain 1"/>
    <property type="match status" value="1"/>
</dbReference>
<dbReference type="Gene3D" id="3.40.50.720">
    <property type="entry name" value="NAD(P)-binding Rossmann-like Domain"/>
    <property type="match status" value="1"/>
</dbReference>
<reference evidence="4 5" key="1">
    <citation type="submission" date="2020-08" db="EMBL/GenBank/DDBJ databases">
        <title>Genomic Encyclopedia of Type Strains, Phase IV (KMG-IV): sequencing the most valuable type-strain genomes for metagenomic binning, comparative biology and taxonomic classification.</title>
        <authorList>
            <person name="Goeker M."/>
        </authorList>
    </citation>
    <scope>NUCLEOTIDE SEQUENCE [LARGE SCALE GENOMIC DNA]</scope>
    <source>
        <strain evidence="4 5">DSM 22198</strain>
    </source>
</reference>
<dbReference type="SUPFAM" id="SSF51735">
    <property type="entry name" value="NAD(P)-binding Rossmann-fold domains"/>
    <property type="match status" value="1"/>
</dbReference>
<comment type="caution">
    <text evidence="4">The sequence shown here is derived from an EMBL/GenBank/DDBJ whole genome shotgun (WGS) entry which is preliminary data.</text>
</comment>
<dbReference type="Proteomes" id="UP000539175">
    <property type="component" value="Unassembled WGS sequence"/>
</dbReference>
<keyword evidence="1" id="KW-0521">NADP</keyword>
<evidence type="ECO:0000313" key="5">
    <source>
        <dbReference type="Proteomes" id="UP000539175"/>
    </source>
</evidence>
<accession>A0A7X0EBW3</accession>
<evidence type="ECO:0000256" key="1">
    <source>
        <dbReference type="ARBA" id="ARBA00022857"/>
    </source>
</evidence>
<gene>
    <name evidence="4" type="ORF">FHS74_001553</name>
</gene>
<name>A0A7X0EBW3_9PROT</name>
<dbReference type="PANTHER" id="PTHR43103:SF3">
    <property type="entry name" value="ADP-L-GLYCERO-D-MANNO-HEPTOSE-6-EPIMERASE"/>
    <property type="match status" value="1"/>
</dbReference>
<dbReference type="EMBL" id="JACIIZ010000004">
    <property type="protein sequence ID" value="MBB6251008.1"/>
    <property type="molecule type" value="Genomic_DNA"/>
</dbReference>
<evidence type="ECO:0000256" key="2">
    <source>
        <dbReference type="ARBA" id="ARBA00023277"/>
    </source>
</evidence>
<dbReference type="AlphaFoldDB" id="A0A7X0EBW3"/>
<evidence type="ECO:0000259" key="3">
    <source>
        <dbReference type="Pfam" id="PF01370"/>
    </source>
</evidence>
<keyword evidence="5" id="KW-1185">Reference proteome</keyword>
<dbReference type="PANTHER" id="PTHR43103">
    <property type="entry name" value="NUCLEOSIDE-DIPHOSPHATE-SUGAR EPIMERASE"/>
    <property type="match status" value="1"/>
</dbReference>
<dbReference type="RefSeq" id="WP_184799165.1">
    <property type="nucleotide sequence ID" value="NZ_JACIIZ010000004.1"/>
</dbReference>
<feature type="domain" description="NAD-dependent epimerase/dehydratase" evidence="3">
    <location>
        <begin position="3"/>
        <end position="189"/>
    </location>
</feature>